<sequence length="119" mass="12514">MSASPYWRASLALLCLAVTCPAHARDAQTRLGVRLVIVDSCDIHAGTGTRQPDDGDTRIECAADTPYQLSSSHPAPSADATVPPPPAVSAAPENRPVAAETPRQELRGPDDIPTTTVIF</sequence>
<protein>
    <submittedName>
        <fullName evidence="3">Uncharacterized protein</fullName>
    </submittedName>
</protein>
<evidence type="ECO:0000313" key="4">
    <source>
        <dbReference type="Proteomes" id="UP000219374"/>
    </source>
</evidence>
<name>A0A286DFZ3_9GAMM</name>
<feature type="signal peptide" evidence="2">
    <location>
        <begin position="1"/>
        <end position="24"/>
    </location>
</feature>
<evidence type="ECO:0000256" key="2">
    <source>
        <dbReference type="SAM" id="SignalP"/>
    </source>
</evidence>
<feature type="chain" id="PRO_5013171357" evidence="2">
    <location>
        <begin position="25"/>
        <end position="119"/>
    </location>
</feature>
<proteinExistence type="predicted"/>
<evidence type="ECO:0000313" key="3">
    <source>
        <dbReference type="EMBL" id="SOD57500.1"/>
    </source>
</evidence>
<keyword evidence="2" id="KW-0732">Signal</keyword>
<dbReference type="EMBL" id="OCND01000014">
    <property type="protein sequence ID" value="SOD57500.1"/>
    <property type="molecule type" value="Genomic_DNA"/>
</dbReference>
<feature type="region of interest" description="Disordered" evidence="1">
    <location>
        <begin position="66"/>
        <end position="119"/>
    </location>
</feature>
<dbReference type="Proteomes" id="UP000219374">
    <property type="component" value="Unassembled WGS sequence"/>
</dbReference>
<keyword evidence="4" id="KW-1185">Reference proteome</keyword>
<evidence type="ECO:0000256" key="1">
    <source>
        <dbReference type="SAM" id="MobiDB-lite"/>
    </source>
</evidence>
<accession>A0A286DFZ3</accession>
<dbReference type="RefSeq" id="WP_097123583.1">
    <property type="nucleotide sequence ID" value="NZ_OCND01000014.1"/>
</dbReference>
<gene>
    <name evidence="3" type="ORF">SAMN06296416_11413</name>
</gene>
<reference evidence="3 4" key="1">
    <citation type="submission" date="2017-09" db="EMBL/GenBank/DDBJ databases">
        <authorList>
            <person name="Ehlers B."/>
            <person name="Leendertz F.H."/>
        </authorList>
    </citation>
    <scope>NUCLEOTIDE SEQUENCE [LARGE SCALE GENOMIC DNA]</scope>
    <source>
        <strain evidence="3 4">CGMCC 1.10978</strain>
    </source>
</reference>
<dbReference type="AlphaFoldDB" id="A0A286DFZ3"/>
<organism evidence="3 4">
    <name type="scientific">Pseudoxanthomonas wuyuanensis</name>
    <dbReference type="NCBI Taxonomy" id="1073196"/>
    <lineage>
        <taxon>Bacteria</taxon>
        <taxon>Pseudomonadati</taxon>
        <taxon>Pseudomonadota</taxon>
        <taxon>Gammaproteobacteria</taxon>
        <taxon>Lysobacterales</taxon>
        <taxon>Lysobacteraceae</taxon>
        <taxon>Pseudoxanthomonas</taxon>
    </lineage>
</organism>